<feature type="compositionally biased region" description="Polar residues" evidence="1">
    <location>
        <begin position="253"/>
        <end position="275"/>
    </location>
</feature>
<gene>
    <name evidence="3" type="ORF">ECC02_009971</name>
</gene>
<sequence>MTTLTMMTMCRLLCALLVLALCCCPSVCVRATGGEKDVKSSDSPAPKTSDVPPEPEVERDGDMDLALEIPEPHTGISANTSRPIPSGNHAHQSEGLSGLQAGTNPKDNLPISTDRTAVTSSGTPIPPGTPSPTKDNRESPVLATDSAQTQVAIGYLGTESKKVQENTQGVEENKAQTSSQTFKTPNTSYTTTTKPPPPPPPVELSPARSVSEGETNPTASTGSQKATGTTSTTSLPNAKTAPEAQEKPLGNGEPSQNRQDTDQPDSMNDANTSRPAETPASSVSKSGSGGAQNKEDKVDNGAQRPNTREPQDGIEGGNTNNTPTSTETAPQKAETVNSYQTNDTATKGNSDGSTAVPHTTSPLLLLLLVVCAAAAAVVAA</sequence>
<dbReference type="AlphaFoldDB" id="A0A7J6XRW9"/>
<dbReference type="Proteomes" id="UP000583944">
    <property type="component" value="Unassembled WGS sequence"/>
</dbReference>
<feature type="compositionally biased region" description="Low complexity" evidence="1">
    <location>
        <begin position="181"/>
        <end position="193"/>
    </location>
</feature>
<evidence type="ECO:0000313" key="4">
    <source>
        <dbReference type="Proteomes" id="UP000583944"/>
    </source>
</evidence>
<feature type="chain" id="PRO_5029816351" evidence="2">
    <location>
        <begin position="32"/>
        <end position="380"/>
    </location>
</feature>
<reference evidence="3 4" key="1">
    <citation type="journal article" date="2019" name="Genome Biol. Evol.">
        <title>Nanopore Sequencing Significantly Improves Genome Assembly of the Protozoan Parasite Trypanosoma cruzi.</title>
        <authorList>
            <person name="Diaz-Viraque F."/>
            <person name="Pita S."/>
            <person name="Greif G."/>
            <person name="de Souza R.C.M."/>
            <person name="Iraola G."/>
            <person name="Robello C."/>
        </authorList>
    </citation>
    <scope>NUCLEOTIDE SEQUENCE [LARGE SCALE GENOMIC DNA]</scope>
    <source>
        <strain evidence="3 4">Berenice</strain>
    </source>
</reference>
<dbReference type="EMBL" id="JABDHM010000148">
    <property type="protein sequence ID" value="KAF5217201.1"/>
    <property type="molecule type" value="Genomic_DNA"/>
</dbReference>
<feature type="compositionally biased region" description="Polar residues" evidence="1">
    <location>
        <begin position="165"/>
        <end position="180"/>
    </location>
</feature>
<evidence type="ECO:0000256" key="1">
    <source>
        <dbReference type="SAM" id="MobiDB-lite"/>
    </source>
</evidence>
<proteinExistence type="predicted"/>
<feature type="compositionally biased region" description="Pro residues" evidence="1">
    <location>
        <begin position="194"/>
        <end position="203"/>
    </location>
</feature>
<protein>
    <submittedName>
        <fullName evidence="3">Mucin-associated surface protein (MASP)</fullName>
    </submittedName>
</protein>
<keyword evidence="2" id="KW-0732">Signal</keyword>
<name>A0A7J6XRW9_TRYCR</name>
<feature type="compositionally biased region" description="Polar residues" evidence="1">
    <location>
        <begin position="212"/>
        <end position="237"/>
    </location>
</feature>
<feature type="region of interest" description="Disordered" evidence="1">
    <location>
        <begin position="34"/>
        <end position="358"/>
    </location>
</feature>
<organism evidence="3 4">
    <name type="scientific">Trypanosoma cruzi</name>
    <dbReference type="NCBI Taxonomy" id="5693"/>
    <lineage>
        <taxon>Eukaryota</taxon>
        <taxon>Discoba</taxon>
        <taxon>Euglenozoa</taxon>
        <taxon>Kinetoplastea</taxon>
        <taxon>Metakinetoplastina</taxon>
        <taxon>Trypanosomatida</taxon>
        <taxon>Trypanosomatidae</taxon>
        <taxon>Trypanosoma</taxon>
        <taxon>Schizotrypanum</taxon>
    </lineage>
</organism>
<accession>A0A7J6XRW9</accession>
<feature type="compositionally biased region" description="Polar residues" evidence="1">
    <location>
        <begin position="317"/>
        <end position="358"/>
    </location>
</feature>
<comment type="caution">
    <text evidence="3">The sequence shown here is derived from an EMBL/GenBank/DDBJ whole genome shotgun (WGS) entry which is preliminary data.</text>
</comment>
<dbReference type="VEuPathDB" id="TriTrypDB:ECC02_009971"/>
<evidence type="ECO:0000313" key="3">
    <source>
        <dbReference type="EMBL" id="KAF5217201.1"/>
    </source>
</evidence>
<feature type="compositionally biased region" description="Polar residues" evidence="1">
    <location>
        <begin position="100"/>
        <end position="118"/>
    </location>
</feature>
<feature type="signal peptide" evidence="2">
    <location>
        <begin position="1"/>
        <end position="31"/>
    </location>
</feature>
<evidence type="ECO:0000256" key="2">
    <source>
        <dbReference type="SAM" id="SignalP"/>
    </source>
</evidence>